<feature type="transmembrane region" description="Helical" evidence="8">
    <location>
        <begin position="233"/>
        <end position="251"/>
    </location>
</feature>
<comment type="subcellular location">
    <subcellularLocation>
        <location evidence="1 8">Cell membrane</location>
        <topology evidence="1 8">Multi-pass membrane protein</topology>
    </subcellularLocation>
</comment>
<feature type="transmembrane region" description="Helical" evidence="8">
    <location>
        <begin position="75"/>
        <end position="99"/>
    </location>
</feature>
<keyword evidence="6 8" id="KW-1133">Transmembrane helix</keyword>
<accession>A0A7W0HPT9</accession>
<evidence type="ECO:0000256" key="7">
    <source>
        <dbReference type="ARBA" id="ARBA00023136"/>
    </source>
</evidence>
<keyword evidence="7 8" id="KW-0472">Membrane</keyword>
<feature type="transmembrane region" description="Helical" evidence="8">
    <location>
        <begin position="105"/>
        <end position="126"/>
    </location>
</feature>
<keyword evidence="3" id="KW-0813">Transport</keyword>
<evidence type="ECO:0000256" key="2">
    <source>
        <dbReference type="ARBA" id="ARBA00009142"/>
    </source>
</evidence>
<reference evidence="9 10" key="1">
    <citation type="submission" date="2020-07" db="EMBL/GenBank/DDBJ databases">
        <title>Genomic Encyclopedia of Type Strains, Phase IV (KMG-IV): sequencing the most valuable type-strain genomes for metagenomic binning, comparative biology and taxonomic classification.</title>
        <authorList>
            <person name="Goeker M."/>
        </authorList>
    </citation>
    <scope>NUCLEOTIDE SEQUENCE [LARGE SCALE GENOMIC DNA]</scope>
    <source>
        <strain evidence="9 10">DSM 45533</strain>
    </source>
</reference>
<evidence type="ECO:0000256" key="1">
    <source>
        <dbReference type="ARBA" id="ARBA00004651"/>
    </source>
</evidence>
<dbReference type="PANTHER" id="PTHR30269">
    <property type="entry name" value="TRANSMEMBRANE PROTEIN YFCA"/>
    <property type="match status" value="1"/>
</dbReference>
<proteinExistence type="inferred from homology"/>
<dbReference type="EMBL" id="JACDUR010000002">
    <property type="protein sequence ID" value="MBA2891097.1"/>
    <property type="molecule type" value="Genomic_DNA"/>
</dbReference>
<evidence type="ECO:0000256" key="8">
    <source>
        <dbReference type="RuleBase" id="RU363041"/>
    </source>
</evidence>
<evidence type="ECO:0000313" key="10">
    <source>
        <dbReference type="Proteomes" id="UP000530928"/>
    </source>
</evidence>
<keyword evidence="5 8" id="KW-0812">Transmembrane</keyword>
<evidence type="ECO:0000256" key="3">
    <source>
        <dbReference type="ARBA" id="ARBA00022448"/>
    </source>
</evidence>
<dbReference type="Proteomes" id="UP000530928">
    <property type="component" value="Unassembled WGS sequence"/>
</dbReference>
<dbReference type="GO" id="GO:0005886">
    <property type="term" value="C:plasma membrane"/>
    <property type="evidence" value="ECO:0007669"/>
    <property type="project" value="UniProtKB-SubCell"/>
</dbReference>
<feature type="transmembrane region" description="Helical" evidence="8">
    <location>
        <begin position="191"/>
        <end position="213"/>
    </location>
</feature>
<organism evidence="9 10">
    <name type="scientific">Nonomuraea soli</name>
    <dbReference type="NCBI Taxonomy" id="1032476"/>
    <lineage>
        <taxon>Bacteria</taxon>
        <taxon>Bacillati</taxon>
        <taxon>Actinomycetota</taxon>
        <taxon>Actinomycetes</taxon>
        <taxon>Streptosporangiales</taxon>
        <taxon>Streptosporangiaceae</taxon>
        <taxon>Nonomuraea</taxon>
    </lineage>
</organism>
<keyword evidence="10" id="KW-1185">Reference proteome</keyword>
<name>A0A7W0HPT9_9ACTN</name>
<comment type="caution">
    <text evidence="9">The sequence shown here is derived from an EMBL/GenBank/DDBJ whole genome shotgun (WGS) entry which is preliminary data.</text>
</comment>
<dbReference type="InterPro" id="IPR052017">
    <property type="entry name" value="TSUP"/>
</dbReference>
<dbReference type="AlphaFoldDB" id="A0A7W0HPT9"/>
<feature type="transmembrane region" description="Helical" evidence="8">
    <location>
        <begin position="47"/>
        <end position="68"/>
    </location>
</feature>
<evidence type="ECO:0000313" key="9">
    <source>
        <dbReference type="EMBL" id="MBA2891097.1"/>
    </source>
</evidence>
<evidence type="ECO:0000256" key="4">
    <source>
        <dbReference type="ARBA" id="ARBA00022475"/>
    </source>
</evidence>
<keyword evidence="4 8" id="KW-1003">Cell membrane</keyword>
<sequence>MSLSLEQILLLLVAAAGAGWVDAVVGGGGLLQLPALLVAGVAPVQAMATNKLSSVFGTASAAVTYALTTKIDRRVAVPAGATAVLAAGLGALAASAVSAEVLRPLVMVVLLAVAAFVTLRPAMGAVPQPHLRTARRSFAAIVVTGVVIAFYDGIIGPGTGTFLIIAFTTILGLDFVAASATSKIINTGTNLGALAVFAWQGHLLWALGLGMALCNIGGAQLGARMALRKGTGFVRIVLLCVVAAMVARLAWQQWG</sequence>
<evidence type="ECO:0000256" key="6">
    <source>
        <dbReference type="ARBA" id="ARBA00022989"/>
    </source>
</evidence>
<comment type="similarity">
    <text evidence="2 8">Belongs to the 4-toluene sulfonate uptake permease (TSUP) (TC 2.A.102) family.</text>
</comment>
<evidence type="ECO:0000256" key="5">
    <source>
        <dbReference type="ARBA" id="ARBA00022692"/>
    </source>
</evidence>
<protein>
    <recommendedName>
        <fullName evidence="8">Probable membrane transporter protein</fullName>
    </recommendedName>
</protein>
<dbReference type="InterPro" id="IPR002781">
    <property type="entry name" value="TM_pro_TauE-like"/>
</dbReference>
<dbReference type="Pfam" id="PF01925">
    <property type="entry name" value="TauE"/>
    <property type="match status" value="1"/>
</dbReference>
<gene>
    <name evidence="9" type="ORF">HNR30_002438</name>
</gene>
<dbReference type="PANTHER" id="PTHR30269:SF0">
    <property type="entry name" value="MEMBRANE TRANSPORTER PROTEIN YFCA-RELATED"/>
    <property type="match status" value="1"/>
</dbReference>
<feature type="transmembrane region" description="Helical" evidence="8">
    <location>
        <begin position="138"/>
        <end position="155"/>
    </location>
</feature>